<dbReference type="AlphaFoldDB" id="A0A4Q9VK96"/>
<dbReference type="InterPro" id="IPR032710">
    <property type="entry name" value="NTF2-like_dom_sf"/>
</dbReference>
<dbReference type="Proteomes" id="UP000292781">
    <property type="component" value="Unassembled WGS sequence"/>
</dbReference>
<dbReference type="GO" id="GO:0016020">
    <property type="term" value="C:membrane"/>
    <property type="evidence" value="ECO:0007669"/>
    <property type="project" value="UniProtKB-SubCell"/>
</dbReference>
<dbReference type="GO" id="GO:0030150">
    <property type="term" value="P:protein import into mitochondrial matrix"/>
    <property type="evidence" value="ECO:0007669"/>
    <property type="project" value="TreeGrafter"/>
</dbReference>
<dbReference type="GO" id="GO:0051087">
    <property type="term" value="F:protein-folding chaperone binding"/>
    <property type="evidence" value="ECO:0007669"/>
    <property type="project" value="TreeGrafter"/>
</dbReference>
<evidence type="ECO:0000256" key="6">
    <source>
        <dbReference type="SAM" id="Phobius"/>
    </source>
</evidence>
<feature type="transmembrane region" description="Helical" evidence="6">
    <location>
        <begin position="6"/>
        <end position="25"/>
    </location>
</feature>
<comment type="similarity">
    <text evidence="2">Belongs to the Tim44 family.</text>
</comment>
<dbReference type="NCBIfam" id="NF033779">
    <property type="entry name" value="Tim44_TimA_adap"/>
    <property type="match status" value="1"/>
</dbReference>
<dbReference type="EMBL" id="SJFN01000024">
    <property type="protein sequence ID" value="TBW35793.1"/>
    <property type="molecule type" value="Genomic_DNA"/>
</dbReference>
<dbReference type="PANTHER" id="PTHR10721">
    <property type="entry name" value="MITOCHONDRIAL IMPORT INNER MEMBRANE TRANSLOCASE SUBUNIT TIM44"/>
    <property type="match status" value="1"/>
</dbReference>
<evidence type="ECO:0000313" key="9">
    <source>
        <dbReference type="Proteomes" id="UP000292781"/>
    </source>
</evidence>
<dbReference type="Pfam" id="PF04280">
    <property type="entry name" value="Tim44"/>
    <property type="match status" value="1"/>
</dbReference>
<dbReference type="InterPro" id="IPR007379">
    <property type="entry name" value="Tim44-like_dom"/>
</dbReference>
<evidence type="ECO:0000256" key="5">
    <source>
        <dbReference type="SAM" id="MobiDB-lite"/>
    </source>
</evidence>
<keyword evidence="4 6" id="KW-0472">Membrane</keyword>
<evidence type="ECO:0000256" key="3">
    <source>
        <dbReference type="ARBA" id="ARBA00022946"/>
    </source>
</evidence>
<feature type="domain" description="Tim44-like" evidence="7">
    <location>
        <begin position="86"/>
        <end position="232"/>
    </location>
</feature>
<dbReference type="PANTHER" id="PTHR10721:SF1">
    <property type="entry name" value="MITOCHONDRIAL IMPORT INNER MEMBRANE TRANSLOCASE SUBUNIT TIM44"/>
    <property type="match status" value="1"/>
</dbReference>
<comment type="caution">
    <text evidence="8">The sequence shown here is derived from an EMBL/GenBank/DDBJ whole genome shotgun (WGS) entry which is preliminary data.</text>
</comment>
<evidence type="ECO:0000256" key="1">
    <source>
        <dbReference type="ARBA" id="ARBA00004370"/>
    </source>
</evidence>
<organism evidence="8 9">
    <name type="scientific">Siculibacillus lacustris</name>
    <dbReference type="NCBI Taxonomy" id="1549641"/>
    <lineage>
        <taxon>Bacteria</taxon>
        <taxon>Pseudomonadati</taxon>
        <taxon>Pseudomonadota</taxon>
        <taxon>Alphaproteobacteria</taxon>
        <taxon>Hyphomicrobiales</taxon>
        <taxon>Ancalomicrobiaceae</taxon>
        <taxon>Siculibacillus</taxon>
    </lineage>
</organism>
<dbReference type="InterPro" id="IPR039544">
    <property type="entry name" value="Tim44-like"/>
</dbReference>
<accession>A0A4Q9VK96</accession>
<reference evidence="8 9" key="1">
    <citation type="submission" date="2019-02" db="EMBL/GenBank/DDBJ databases">
        <title>Siculibacillus lacustris gen. nov., sp. nov., a new rosette-forming bacterium isolated from a freshwater crater lake (Lake St. Ana, Romania).</title>
        <authorList>
            <person name="Felfoldi T."/>
            <person name="Marton Z."/>
            <person name="Szabo A."/>
            <person name="Mentes A."/>
            <person name="Boka K."/>
            <person name="Marialigeti K."/>
            <person name="Mathe I."/>
            <person name="Koncz M."/>
            <person name="Schumann P."/>
            <person name="Toth E."/>
        </authorList>
    </citation>
    <scope>NUCLEOTIDE SEQUENCE [LARGE SCALE GENOMIC DNA]</scope>
    <source>
        <strain evidence="8 9">SA-279</strain>
    </source>
</reference>
<feature type="region of interest" description="Disordered" evidence="5">
    <location>
        <begin position="32"/>
        <end position="54"/>
    </location>
</feature>
<keyword evidence="9" id="KW-1185">Reference proteome</keyword>
<dbReference type="RefSeq" id="WP_131310494.1">
    <property type="nucleotide sequence ID" value="NZ_SJFN01000024.1"/>
</dbReference>
<evidence type="ECO:0000256" key="2">
    <source>
        <dbReference type="ARBA" id="ARBA00009597"/>
    </source>
</evidence>
<keyword evidence="3" id="KW-0809">Transit peptide</keyword>
<dbReference type="InterPro" id="IPR016985">
    <property type="entry name" value="UCP031890_Tim44-rel"/>
</dbReference>
<evidence type="ECO:0000313" key="8">
    <source>
        <dbReference type="EMBL" id="TBW35793.1"/>
    </source>
</evidence>
<evidence type="ECO:0000256" key="4">
    <source>
        <dbReference type="ARBA" id="ARBA00023136"/>
    </source>
</evidence>
<sequence>MNVDIYTIVFFAIAVVIFVRLYRVLGTKTGAEKPPFVPDDHRDRVDDGSAGNDNVISLPRQVDAAPRREPADPATVDPLAVPGSSLAAALRTVVAADRNFEPTHFVTGAKAAYEMIVTAYAAGDRKTLKTLLSKEVMDSFGRGIDEREKKGEKVEFTFVGLDKADIVEAALVDGFARITVRFAAKVISLTRAADGTIVDGDAGRLSDLLDVWTFAREAASSDPNWRLVETRAVA</sequence>
<evidence type="ECO:0000259" key="7">
    <source>
        <dbReference type="SMART" id="SM00978"/>
    </source>
</evidence>
<gene>
    <name evidence="8" type="ORF">EYW49_15470</name>
</gene>
<dbReference type="SUPFAM" id="SSF54427">
    <property type="entry name" value="NTF2-like"/>
    <property type="match status" value="1"/>
</dbReference>
<protein>
    <submittedName>
        <fullName evidence="8">Tim44/TimA family putative adaptor protein</fullName>
    </submittedName>
</protein>
<name>A0A4Q9VK96_9HYPH</name>
<dbReference type="Gene3D" id="3.10.450.240">
    <property type="match status" value="1"/>
</dbReference>
<proteinExistence type="inferred from homology"/>
<keyword evidence="6" id="KW-0812">Transmembrane</keyword>
<comment type="subcellular location">
    <subcellularLocation>
        <location evidence="1">Membrane</location>
    </subcellularLocation>
</comment>
<feature type="compositionally biased region" description="Basic and acidic residues" evidence="5">
    <location>
        <begin position="38"/>
        <end position="47"/>
    </location>
</feature>
<keyword evidence="6" id="KW-1133">Transmembrane helix</keyword>
<dbReference type="SMART" id="SM00978">
    <property type="entry name" value="Tim44"/>
    <property type="match status" value="1"/>
</dbReference>
<dbReference type="OrthoDB" id="9798618at2"/>
<dbReference type="PIRSF" id="PIRSF031890">
    <property type="entry name" value="UCP031890_transporter_Tim44"/>
    <property type="match status" value="1"/>
</dbReference>